<organism evidence="1 2">
    <name type="scientific">Fibrobacter intestinalis</name>
    <dbReference type="NCBI Taxonomy" id="28122"/>
    <lineage>
        <taxon>Bacteria</taxon>
        <taxon>Pseudomonadati</taxon>
        <taxon>Fibrobacterota</taxon>
        <taxon>Fibrobacteria</taxon>
        <taxon>Fibrobacterales</taxon>
        <taxon>Fibrobacteraceae</taxon>
        <taxon>Fibrobacter</taxon>
    </lineage>
</organism>
<name>A0A1M6TAP5_9BACT</name>
<sequence length="172" mass="20074">MKKILLFICTIYAMSFAEGKCDAYTENFSAQFLVQVAQRSDMSRDALYPMLYFCFWESFKNSLDPNFDWEKARKKMEGLPTDKGVLLYDNIHQANEKIIQEFIRSGEMTVSGIHPCLLTDYMLENLGTFLWNKIKKEVRKGGVSNDAVKFVFLDKKICKDWGSRKITKKDFE</sequence>
<keyword evidence="2" id="KW-1185">Reference proteome</keyword>
<accession>A0A1M6TAP5</accession>
<evidence type="ECO:0000313" key="2">
    <source>
        <dbReference type="Proteomes" id="UP000184275"/>
    </source>
</evidence>
<dbReference type="RefSeq" id="WP_073303511.1">
    <property type="nucleotide sequence ID" value="NZ_FRAW01000009.1"/>
</dbReference>
<evidence type="ECO:0000313" key="1">
    <source>
        <dbReference type="EMBL" id="SHK53974.1"/>
    </source>
</evidence>
<dbReference type="Proteomes" id="UP000184275">
    <property type="component" value="Unassembled WGS sequence"/>
</dbReference>
<reference evidence="2" key="1">
    <citation type="submission" date="2016-11" db="EMBL/GenBank/DDBJ databases">
        <authorList>
            <person name="Varghese N."/>
            <person name="Submissions S."/>
        </authorList>
    </citation>
    <scope>NUCLEOTIDE SEQUENCE [LARGE SCALE GENOMIC DNA]</scope>
    <source>
        <strain evidence="2">UWOS</strain>
    </source>
</reference>
<dbReference type="EMBL" id="FRAW01000009">
    <property type="protein sequence ID" value="SHK53974.1"/>
    <property type="molecule type" value="Genomic_DNA"/>
</dbReference>
<protein>
    <submittedName>
        <fullName evidence="1">Uncharacterized protein</fullName>
    </submittedName>
</protein>
<proteinExistence type="predicted"/>
<gene>
    <name evidence="1" type="ORF">SAMN05720469_10948</name>
</gene>
<dbReference type="AlphaFoldDB" id="A0A1M6TAP5"/>